<evidence type="ECO:0000256" key="1">
    <source>
        <dbReference type="ARBA" id="ARBA00007125"/>
    </source>
</evidence>
<keyword evidence="5" id="KW-1185">Reference proteome</keyword>
<dbReference type="AlphaFoldDB" id="A0A6L5YVA6"/>
<proteinExistence type="inferred from homology"/>
<dbReference type="EMBL" id="VUNI01000030">
    <property type="protein sequence ID" value="MST75916.1"/>
    <property type="molecule type" value="Genomic_DNA"/>
</dbReference>
<accession>A0A6L5YVA6</accession>
<protein>
    <submittedName>
        <fullName evidence="4">HD domain-containing protein</fullName>
    </submittedName>
</protein>
<dbReference type="SUPFAM" id="SSF53067">
    <property type="entry name" value="Actin-like ATPase domain"/>
    <property type="match status" value="2"/>
</dbReference>
<dbReference type="Gene3D" id="3.30.420.40">
    <property type="match status" value="1"/>
</dbReference>
<dbReference type="Pfam" id="PF02541">
    <property type="entry name" value="Ppx-GppA"/>
    <property type="match status" value="1"/>
</dbReference>
<comment type="caution">
    <text evidence="4">The sequence shown here is derived from an EMBL/GenBank/DDBJ whole genome shotgun (WGS) entry which is preliminary data.</text>
</comment>
<feature type="domain" description="Ppx/GppA phosphatase N-terminal" evidence="2">
    <location>
        <begin position="27"/>
        <end position="305"/>
    </location>
</feature>
<dbReference type="InterPro" id="IPR003695">
    <property type="entry name" value="Ppx_GppA_N"/>
</dbReference>
<feature type="domain" description="Ppx/GppA phosphatase C-terminal" evidence="3">
    <location>
        <begin position="336"/>
        <end position="481"/>
    </location>
</feature>
<sequence>MALQTFAAIYIGTYEVSLKIFEFSGKKKIHEIDHIRSRVELGRDAYTKGVIGYELVDELCDTLEEFSDIMKGYKVDQYEAYASAVLRDSSNELFILDQIRLRTGFQVQVISNSEHRFISYKSVAGREEFEKMIQSSAAVVDVGGAGLQITLFRTGSLVTTQHVVLGTLRLSDLLRDRSKSLVMAEKQIEELINKKLETLRHLYLKEEVQYIIFMGDYCMELMRHLDKNNQQDNIVRTEKFLKYIGKLQKKTIEEISTELNLANDNDPLIVPSILLFKALAENMKSHQVWVPGVNINDGIAYSYAERNHLVRSIHDFEQDIISAAMNLSRHYFSYSPHIEALTQMSTKIFDTMKKTHGLGNREKLLLEVATILHDCGKYVSFANSPECAYQIIMSSEIIGLTHLEREIVALTVLYNTLPLPQYEELSDKLDQYSYMVVAKLSAILRLSNALDQSHKQKFKNLRISIKGKELIITVESFEDISLEQALFEEKTAYFESVFSIKPVLKEKRIYNF</sequence>
<name>A0A6L5YVA6_9FIRM</name>
<evidence type="ECO:0000313" key="5">
    <source>
        <dbReference type="Proteomes" id="UP000474024"/>
    </source>
</evidence>
<dbReference type="RefSeq" id="WP_154430885.1">
    <property type="nucleotide sequence ID" value="NZ_VUNI01000030.1"/>
</dbReference>
<dbReference type="GO" id="GO:0016462">
    <property type="term" value="F:pyrophosphatase activity"/>
    <property type="evidence" value="ECO:0007669"/>
    <property type="project" value="TreeGrafter"/>
</dbReference>
<dbReference type="InterPro" id="IPR043129">
    <property type="entry name" value="ATPase_NBD"/>
</dbReference>
<dbReference type="Pfam" id="PF21447">
    <property type="entry name" value="Ppx-GppA_III"/>
    <property type="match status" value="1"/>
</dbReference>
<evidence type="ECO:0000259" key="2">
    <source>
        <dbReference type="Pfam" id="PF02541"/>
    </source>
</evidence>
<organism evidence="4 5">
    <name type="scientific">Roseburia porci</name>
    <dbReference type="NCBI Taxonomy" id="2605790"/>
    <lineage>
        <taxon>Bacteria</taxon>
        <taxon>Bacillati</taxon>
        <taxon>Bacillota</taxon>
        <taxon>Clostridia</taxon>
        <taxon>Lachnospirales</taxon>
        <taxon>Lachnospiraceae</taxon>
        <taxon>Roseburia</taxon>
    </lineage>
</organism>
<gene>
    <name evidence="4" type="ORF">FYJ75_13105</name>
</gene>
<reference evidence="4 5" key="1">
    <citation type="submission" date="2019-08" db="EMBL/GenBank/DDBJ databases">
        <title>In-depth cultivation of the pig gut microbiome towards novel bacterial diversity and tailored functional studies.</title>
        <authorList>
            <person name="Wylensek D."/>
            <person name="Hitch T.C.A."/>
            <person name="Clavel T."/>
        </authorList>
    </citation>
    <scope>NUCLEOTIDE SEQUENCE [LARGE SCALE GENOMIC DNA]</scope>
    <source>
        <strain evidence="4 5">MUC/MUC-530-WT-4D</strain>
    </source>
</reference>
<dbReference type="PANTHER" id="PTHR30005:SF0">
    <property type="entry name" value="RETROGRADE REGULATION PROTEIN 2"/>
    <property type="match status" value="1"/>
</dbReference>
<dbReference type="Gene3D" id="1.10.3210.10">
    <property type="entry name" value="Hypothetical protein af1432"/>
    <property type="match status" value="1"/>
</dbReference>
<evidence type="ECO:0000259" key="3">
    <source>
        <dbReference type="Pfam" id="PF21447"/>
    </source>
</evidence>
<evidence type="ECO:0000313" key="4">
    <source>
        <dbReference type="EMBL" id="MST75916.1"/>
    </source>
</evidence>
<dbReference type="InterPro" id="IPR050273">
    <property type="entry name" value="GppA/Ppx_hydrolase"/>
</dbReference>
<dbReference type="SUPFAM" id="SSF109604">
    <property type="entry name" value="HD-domain/PDEase-like"/>
    <property type="match status" value="1"/>
</dbReference>
<dbReference type="PANTHER" id="PTHR30005">
    <property type="entry name" value="EXOPOLYPHOSPHATASE"/>
    <property type="match status" value="1"/>
</dbReference>
<comment type="similarity">
    <text evidence="1">Belongs to the GppA/Ppx family.</text>
</comment>
<dbReference type="InterPro" id="IPR048950">
    <property type="entry name" value="Ppx_GppA_C"/>
</dbReference>
<dbReference type="Gene3D" id="3.30.420.150">
    <property type="entry name" value="Exopolyphosphatase. Domain 2"/>
    <property type="match status" value="1"/>
</dbReference>
<dbReference type="Proteomes" id="UP000474024">
    <property type="component" value="Unassembled WGS sequence"/>
</dbReference>